<dbReference type="STRING" id="4097.A0A1S3ZPM2"/>
<evidence type="ECO:0000256" key="5">
    <source>
        <dbReference type="SAM" id="MobiDB-lite"/>
    </source>
</evidence>
<dbReference type="GO" id="GO:0032040">
    <property type="term" value="C:small-subunit processome"/>
    <property type="evidence" value="ECO:0007669"/>
    <property type="project" value="InterPro"/>
</dbReference>
<evidence type="ECO:0000313" key="6">
    <source>
        <dbReference type="RefSeq" id="XP_016466475.1"/>
    </source>
</evidence>
<protein>
    <submittedName>
        <fullName evidence="6">U3 small nucleolar RNA-associated protein 14-like</fullName>
    </submittedName>
</protein>
<reference evidence="6" key="1">
    <citation type="submission" date="2025-08" db="UniProtKB">
        <authorList>
            <consortium name="RefSeq"/>
        </authorList>
    </citation>
    <scope>IDENTIFICATION</scope>
</reference>
<evidence type="ECO:0000256" key="3">
    <source>
        <dbReference type="ARBA" id="ARBA00023242"/>
    </source>
</evidence>
<dbReference type="InterPro" id="IPR006709">
    <property type="entry name" value="SSU_processome_Utp14"/>
</dbReference>
<sequence>MTLKHKNSSKWAKRILQRGLDVQDDGTRAAITEQLNQHALLTRKANNMKESSSSEESSDDDDLDETSDGSDQDAAVKLLKKAKDRTVEVLDGDEELPASGVLSLPFMVRGLKRRKAAADEEAKLALKEYESSLKEFEEKNEPKTQGTNILSGRRVFGAQKKQELVPKKKATSDNYYGDSDSEGERDARETGITAREENNFPEREVHFDPSSLREESEIGHDSLFKSFEDIAREPCTKTSYEVSIFADDSWKKMNDSSVKGKQTKSANAKSAMALQITDPVASEPEGEVISLYAESTMHFL</sequence>
<organism evidence="6">
    <name type="scientific">Nicotiana tabacum</name>
    <name type="common">Common tobacco</name>
    <dbReference type="NCBI Taxonomy" id="4097"/>
    <lineage>
        <taxon>Eukaryota</taxon>
        <taxon>Viridiplantae</taxon>
        <taxon>Streptophyta</taxon>
        <taxon>Embryophyta</taxon>
        <taxon>Tracheophyta</taxon>
        <taxon>Spermatophyta</taxon>
        <taxon>Magnoliopsida</taxon>
        <taxon>eudicotyledons</taxon>
        <taxon>Gunneridae</taxon>
        <taxon>Pentapetalae</taxon>
        <taxon>asterids</taxon>
        <taxon>lamiids</taxon>
        <taxon>Solanales</taxon>
        <taxon>Solanaceae</taxon>
        <taxon>Nicotianoideae</taxon>
        <taxon>Nicotianeae</taxon>
        <taxon>Nicotiana</taxon>
    </lineage>
</organism>
<feature type="compositionally biased region" description="Basic and acidic residues" evidence="5">
    <location>
        <begin position="182"/>
        <end position="193"/>
    </location>
</feature>
<dbReference type="OrthoDB" id="277439at2759"/>
<feature type="region of interest" description="Disordered" evidence="5">
    <location>
        <begin position="161"/>
        <end position="193"/>
    </location>
</feature>
<comment type="subcellular location">
    <subcellularLocation>
        <location evidence="1">Nucleus</location>
        <location evidence="1">Nucleolus</location>
    </subcellularLocation>
</comment>
<dbReference type="Pfam" id="PF04615">
    <property type="entry name" value="Utp14"/>
    <property type="match status" value="1"/>
</dbReference>
<dbReference type="PaxDb" id="4097-A0A1S3ZPM2"/>
<dbReference type="GO" id="GO:0006364">
    <property type="term" value="P:rRNA processing"/>
    <property type="evidence" value="ECO:0007669"/>
    <property type="project" value="InterPro"/>
</dbReference>
<dbReference type="AlphaFoldDB" id="A0A1S3ZPM2"/>
<accession>A0A1S3ZPM2</accession>
<dbReference type="OMA" id="ARDKTMK"/>
<evidence type="ECO:0000256" key="4">
    <source>
        <dbReference type="SAM" id="Coils"/>
    </source>
</evidence>
<dbReference type="PANTHER" id="PTHR14150">
    <property type="entry name" value="U3 SMALL NUCLEOLAR RNA-ASSOCIATED PROTEIN 14"/>
    <property type="match status" value="1"/>
</dbReference>
<feature type="coiled-coil region" evidence="4">
    <location>
        <begin position="108"/>
        <end position="139"/>
    </location>
</feature>
<feature type="region of interest" description="Disordered" evidence="5">
    <location>
        <begin position="41"/>
        <end position="76"/>
    </location>
</feature>
<keyword evidence="3" id="KW-0539">Nucleus</keyword>
<evidence type="ECO:0000256" key="2">
    <source>
        <dbReference type="ARBA" id="ARBA00022553"/>
    </source>
</evidence>
<dbReference type="KEGG" id="nta:107789212"/>
<name>A0A1S3ZPM2_TOBAC</name>
<proteinExistence type="predicted"/>
<keyword evidence="4" id="KW-0175">Coiled coil</keyword>
<dbReference type="RefSeq" id="XP_016466475.1">
    <property type="nucleotide sequence ID" value="XM_016610989.1"/>
</dbReference>
<dbReference type="PANTHER" id="PTHR14150:SF12">
    <property type="entry name" value="U3 SMALL NUCLEOLAR RNA-ASSOCIATED PROTEIN 14 HOMOLOG A"/>
    <property type="match status" value="1"/>
</dbReference>
<feature type="compositionally biased region" description="Acidic residues" evidence="5">
    <location>
        <begin position="56"/>
        <end position="71"/>
    </location>
</feature>
<gene>
    <name evidence="6" type="primary">LOC107789212</name>
</gene>
<evidence type="ECO:0000256" key="1">
    <source>
        <dbReference type="ARBA" id="ARBA00004604"/>
    </source>
</evidence>
<keyword evidence="2" id="KW-0597">Phosphoprotein</keyword>